<feature type="domain" description="Type I restriction modification DNA specificity" evidence="5">
    <location>
        <begin position="9"/>
        <end position="190"/>
    </location>
</feature>
<dbReference type="PANTHER" id="PTHR30408:SF13">
    <property type="entry name" value="TYPE I RESTRICTION ENZYME HINDI SPECIFICITY SUBUNIT"/>
    <property type="match status" value="1"/>
</dbReference>
<dbReference type="EMBL" id="CP016540">
    <property type="protein sequence ID" value="ANU26321.1"/>
    <property type="molecule type" value="Genomic_DNA"/>
</dbReference>
<dbReference type="Pfam" id="PF01420">
    <property type="entry name" value="Methylase_S"/>
    <property type="match status" value="1"/>
</dbReference>
<name>A0A1B1RZF5_9BACL</name>
<keyword evidence="2" id="KW-0680">Restriction system</keyword>
<evidence type="ECO:0000313" key="7">
    <source>
        <dbReference type="Proteomes" id="UP000053354"/>
    </source>
</evidence>
<dbReference type="Proteomes" id="UP000053354">
    <property type="component" value="Chromosome"/>
</dbReference>
<dbReference type="InterPro" id="IPR052021">
    <property type="entry name" value="Type-I_RS_S_subunit"/>
</dbReference>
<evidence type="ECO:0000256" key="3">
    <source>
        <dbReference type="ARBA" id="ARBA00023125"/>
    </source>
</evidence>
<dbReference type="REBASE" id="155865">
    <property type="entry name" value="S.Psp1015I"/>
</dbReference>
<organism evidence="6 7">
    <name type="scientific">Planococcus versutus</name>
    <dbReference type="NCBI Taxonomy" id="1302659"/>
    <lineage>
        <taxon>Bacteria</taxon>
        <taxon>Bacillati</taxon>
        <taxon>Bacillota</taxon>
        <taxon>Bacilli</taxon>
        <taxon>Bacillales</taxon>
        <taxon>Caryophanaceae</taxon>
        <taxon>Planococcus</taxon>
    </lineage>
</organism>
<evidence type="ECO:0000256" key="4">
    <source>
        <dbReference type="SAM" id="Coils"/>
    </source>
</evidence>
<keyword evidence="7" id="KW-1185">Reference proteome</keyword>
<dbReference type="GO" id="GO:0004519">
    <property type="term" value="F:endonuclease activity"/>
    <property type="evidence" value="ECO:0007669"/>
    <property type="project" value="UniProtKB-KW"/>
</dbReference>
<feature type="coiled-coil region" evidence="4">
    <location>
        <begin position="171"/>
        <end position="198"/>
    </location>
</feature>
<dbReference type="Gene3D" id="3.90.220.20">
    <property type="entry name" value="DNA methylase specificity domains"/>
    <property type="match status" value="2"/>
</dbReference>
<reference evidence="6" key="1">
    <citation type="submission" date="2016-10" db="EMBL/GenBank/DDBJ databases">
        <authorList>
            <person name="See-Too W.S."/>
        </authorList>
    </citation>
    <scope>NUCLEOTIDE SEQUENCE</scope>
    <source>
        <strain evidence="6">L10.15</strain>
    </source>
</reference>
<keyword evidence="6" id="KW-0255">Endonuclease</keyword>
<dbReference type="InterPro" id="IPR000055">
    <property type="entry name" value="Restrct_endonuc_typeI_TRD"/>
</dbReference>
<proteinExistence type="inferred from homology"/>
<keyword evidence="3" id="KW-0238">DNA-binding</keyword>
<dbReference type="KEGG" id="pll:I858_004645"/>
<dbReference type="STRING" id="1302659.I858_004645"/>
<evidence type="ECO:0000256" key="2">
    <source>
        <dbReference type="ARBA" id="ARBA00022747"/>
    </source>
</evidence>
<dbReference type="InterPro" id="IPR044946">
    <property type="entry name" value="Restrct_endonuc_typeI_TRD_sf"/>
</dbReference>
<keyword evidence="4" id="KW-0175">Coiled coil</keyword>
<evidence type="ECO:0000256" key="1">
    <source>
        <dbReference type="ARBA" id="ARBA00010923"/>
    </source>
</evidence>
<dbReference type="GO" id="GO:0009307">
    <property type="term" value="P:DNA restriction-modification system"/>
    <property type="evidence" value="ECO:0007669"/>
    <property type="project" value="UniProtKB-KW"/>
</dbReference>
<dbReference type="AlphaFoldDB" id="A0A1B1RZF5"/>
<evidence type="ECO:0000259" key="5">
    <source>
        <dbReference type="Pfam" id="PF01420"/>
    </source>
</evidence>
<dbReference type="GO" id="GO:0003677">
    <property type="term" value="F:DNA binding"/>
    <property type="evidence" value="ECO:0007669"/>
    <property type="project" value="UniProtKB-KW"/>
</dbReference>
<keyword evidence="6" id="KW-0378">Hydrolase</keyword>
<comment type="similarity">
    <text evidence="1">Belongs to the type-I restriction system S methylase family.</text>
</comment>
<evidence type="ECO:0000313" key="6">
    <source>
        <dbReference type="EMBL" id="ANU26321.1"/>
    </source>
</evidence>
<protein>
    <submittedName>
        <fullName evidence="6">Restriction endonuclease subunit S</fullName>
    </submittedName>
</protein>
<gene>
    <name evidence="6" type="ORF">I858_004645</name>
</gene>
<dbReference type="SUPFAM" id="SSF116734">
    <property type="entry name" value="DNA methylase specificity domain"/>
    <property type="match status" value="2"/>
</dbReference>
<accession>A0A1B1RZF5</accession>
<dbReference type="PANTHER" id="PTHR30408">
    <property type="entry name" value="TYPE-1 RESTRICTION ENZYME ECOKI SPECIFICITY PROTEIN"/>
    <property type="match status" value="1"/>
</dbReference>
<keyword evidence="6" id="KW-0540">Nuclease</keyword>
<sequence length="405" mass="46668">MRFNGFDGEWKQQELSELLEFKNGINADKDSYGHGTKFINVLDILNNYYILSDKIIGSVNASEKQLETYAITYGDMLFLRSSETREDVGRCNVYLDQVKPAVFGGFVIRGKKIADYSPFFLKAVLNNSSARNQISSKAGGSTRYNVGQSILSEVTVRVPKIEEQQKISSFLMLLNKKNETQQEKIEKLEQFKKGMMQKVFSQELRFKDEDGGEFGEWELQTLNNFTKRVVRKNIGIQSTRPLTISAQQGLVDQKEFFNKNIASKNTEGYYLLKNGEFAYNKSYSNGYPWGAIKRLDKYKDGVLSTLYICFEPIENVNSDFLSIYFETTFWYKEVSLISGEGARNHGLLNIGVNDFFETQHNMPRIKEQQKIAGIFMQLNRKIDKEKEKLMVLEEQKKGFMQGMFC</sequence>
<dbReference type="CDD" id="cd17517">
    <property type="entry name" value="RMtype1_S_EcoKI_StySPI-TRD2-CR2_like"/>
    <property type="match status" value="1"/>
</dbReference>